<dbReference type="PROSITE" id="PS50262">
    <property type="entry name" value="G_PROTEIN_RECEP_F1_2"/>
    <property type="match status" value="1"/>
</dbReference>
<feature type="transmembrane region" description="Helical" evidence="8">
    <location>
        <begin position="121"/>
        <end position="144"/>
    </location>
</feature>
<dbReference type="InterPro" id="IPR000276">
    <property type="entry name" value="GPCR_Rhodpsn"/>
</dbReference>
<dbReference type="Proteomes" id="UP001652625">
    <property type="component" value="Chromosome 02"/>
</dbReference>
<comment type="subcellular location">
    <subcellularLocation>
        <location evidence="1">Membrane</location>
        <topology evidence="1">Multi-pass membrane protein</topology>
    </subcellularLocation>
</comment>
<feature type="transmembrane region" description="Helical" evidence="8">
    <location>
        <begin position="34"/>
        <end position="53"/>
    </location>
</feature>
<keyword evidence="7" id="KW-0807">Transducer</keyword>
<dbReference type="RefSeq" id="XP_065645739.1">
    <property type="nucleotide sequence ID" value="XM_065789667.1"/>
</dbReference>
<gene>
    <name evidence="11" type="primary">LOC105845992</name>
</gene>
<feature type="domain" description="G-protein coupled receptors family 1 profile" evidence="9">
    <location>
        <begin position="1"/>
        <end position="231"/>
    </location>
</feature>
<evidence type="ECO:0000256" key="6">
    <source>
        <dbReference type="ARBA" id="ARBA00023170"/>
    </source>
</evidence>
<keyword evidence="10" id="KW-1185">Reference proteome</keyword>
<evidence type="ECO:0000256" key="8">
    <source>
        <dbReference type="SAM" id="Phobius"/>
    </source>
</evidence>
<evidence type="ECO:0000256" key="7">
    <source>
        <dbReference type="ARBA" id="ARBA00023224"/>
    </source>
</evidence>
<protein>
    <submittedName>
        <fullName evidence="11">RYamide receptor</fullName>
    </submittedName>
</protein>
<evidence type="ECO:0000256" key="3">
    <source>
        <dbReference type="ARBA" id="ARBA00022989"/>
    </source>
</evidence>
<evidence type="ECO:0000256" key="4">
    <source>
        <dbReference type="ARBA" id="ARBA00023040"/>
    </source>
</evidence>
<dbReference type="GeneID" id="105845992"/>
<evidence type="ECO:0000313" key="10">
    <source>
        <dbReference type="Proteomes" id="UP001652625"/>
    </source>
</evidence>
<keyword evidence="2 8" id="KW-0812">Transmembrane</keyword>
<dbReference type="SUPFAM" id="SSF81321">
    <property type="entry name" value="Family A G protein-coupled receptor-like"/>
    <property type="match status" value="1"/>
</dbReference>
<feature type="transmembrane region" description="Helical" evidence="8">
    <location>
        <begin position="175"/>
        <end position="195"/>
    </location>
</feature>
<sequence>MTSLALSDFLKAVAAPLRIILLLTRFLGNYGCKLFAFLSTMSTTVSAITLLSVSIDRLIIVKWPLHQRPHRRNLICIITFIWFASGCLGSVYLVRDHITYDRNFSMCSANMKKQISDGLTFGIFTIQTLVPITLFTIMYFLIIFELKKTAKSKALFDSHRVIAIRLQQNSKTIKMVVFAVVIFYVCILPSNIYYLWYEFSQHALSFQTAGTMYDILVLLEICSSIGNPILYSRLLTTFRREIIKIVFFCCQKKSVNRRKSLSEIIRCSLLYNSALHLKDRSSTKTSNC</sequence>
<feature type="transmembrane region" description="Helical" evidence="8">
    <location>
        <begin position="215"/>
        <end position="235"/>
    </location>
</feature>
<evidence type="ECO:0000256" key="5">
    <source>
        <dbReference type="ARBA" id="ARBA00023136"/>
    </source>
</evidence>
<organism evidence="10 11">
    <name type="scientific">Hydra vulgaris</name>
    <name type="common">Hydra</name>
    <name type="synonym">Hydra attenuata</name>
    <dbReference type="NCBI Taxonomy" id="6087"/>
    <lineage>
        <taxon>Eukaryota</taxon>
        <taxon>Metazoa</taxon>
        <taxon>Cnidaria</taxon>
        <taxon>Hydrozoa</taxon>
        <taxon>Hydroidolina</taxon>
        <taxon>Anthoathecata</taxon>
        <taxon>Aplanulata</taxon>
        <taxon>Hydridae</taxon>
        <taxon>Hydra</taxon>
    </lineage>
</organism>
<dbReference type="InterPro" id="IPR017452">
    <property type="entry name" value="GPCR_Rhodpsn_7TM"/>
</dbReference>
<evidence type="ECO:0000259" key="9">
    <source>
        <dbReference type="PROSITE" id="PS50262"/>
    </source>
</evidence>
<keyword evidence="6 11" id="KW-0675">Receptor</keyword>
<keyword evidence="4" id="KW-0297">G-protein coupled receptor</keyword>
<keyword evidence="5 8" id="KW-0472">Membrane</keyword>
<evidence type="ECO:0000256" key="1">
    <source>
        <dbReference type="ARBA" id="ARBA00004141"/>
    </source>
</evidence>
<dbReference type="PRINTS" id="PR00237">
    <property type="entry name" value="GPCRRHODOPSN"/>
</dbReference>
<proteinExistence type="predicted"/>
<evidence type="ECO:0000313" key="11">
    <source>
        <dbReference type="RefSeq" id="XP_065645739.1"/>
    </source>
</evidence>
<accession>A0ABM4BA17</accession>
<name>A0ABM4BA17_HYDVU</name>
<dbReference type="PANTHER" id="PTHR24235:SF29">
    <property type="entry name" value="GH23382P"/>
    <property type="match status" value="1"/>
</dbReference>
<dbReference type="PANTHER" id="PTHR24235">
    <property type="entry name" value="NEUROPEPTIDE Y RECEPTOR"/>
    <property type="match status" value="1"/>
</dbReference>
<dbReference type="Pfam" id="PF00001">
    <property type="entry name" value="7tm_1"/>
    <property type="match status" value="1"/>
</dbReference>
<keyword evidence="3 8" id="KW-1133">Transmembrane helix</keyword>
<reference evidence="11" key="2">
    <citation type="submission" date="2025-08" db="UniProtKB">
        <authorList>
            <consortium name="RefSeq"/>
        </authorList>
    </citation>
    <scope>IDENTIFICATION</scope>
</reference>
<dbReference type="Gene3D" id="1.20.1070.10">
    <property type="entry name" value="Rhodopsin 7-helix transmembrane proteins"/>
    <property type="match status" value="1"/>
</dbReference>
<evidence type="ECO:0000256" key="2">
    <source>
        <dbReference type="ARBA" id="ARBA00022692"/>
    </source>
</evidence>
<dbReference type="CDD" id="cd00637">
    <property type="entry name" value="7tm_classA_rhodopsin-like"/>
    <property type="match status" value="1"/>
</dbReference>
<reference evidence="10" key="1">
    <citation type="submission" date="2025-05" db="UniProtKB">
        <authorList>
            <consortium name="RefSeq"/>
        </authorList>
    </citation>
    <scope>NUCLEOTIDE SEQUENCE [LARGE SCALE GENOMIC DNA]</scope>
</reference>
<feature type="transmembrane region" description="Helical" evidence="8">
    <location>
        <begin position="74"/>
        <end position="94"/>
    </location>
</feature>